<dbReference type="PANTHER" id="PTHR45138:SF9">
    <property type="entry name" value="DIGUANYLATE CYCLASE DGCM-RELATED"/>
    <property type="match status" value="1"/>
</dbReference>
<dbReference type="NCBIfam" id="TIGR00254">
    <property type="entry name" value="GGDEF"/>
    <property type="match status" value="1"/>
</dbReference>
<feature type="transmembrane region" description="Helical" evidence="4">
    <location>
        <begin position="133"/>
        <end position="153"/>
    </location>
</feature>
<evidence type="ECO:0000256" key="3">
    <source>
        <dbReference type="ARBA" id="ARBA00034247"/>
    </source>
</evidence>
<comment type="cofactor">
    <cofactor evidence="1">
        <name>Mg(2+)</name>
        <dbReference type="ChEBI" id="CHEBI:18420"/>
    </cofactor>
</comment>
<feature type="transmembrane region" description="Helical" evidence="4">
    <location>
        <begin position="199"/>
        <end position="218"/>
    </location>
</feature>
<feature type="transmembrane region" description="Helical" evidence="4">
    <location>
        <begin position="70"/>
        <end position="98"/>
    </location>
</feature>
<dbReference type="CDD" id="cd01949">
    <property type="entry name" value="GGDEF"/>
    <property type="match status" value="1"/>
</dbReference>
<keyword evidence="7" id="KW-1185">Reference proteome</keyword>
<feature type="transmembrane region" description="Helical" evidence="4">
    <location>
        <begin position="110"/>
        <end position="127"/>
    </location>
</feature>
<sequence length="395" mass="41555">MQPLDDGVYQALLMDLLLASALLALFAYVARLSRDVRGVAAWGAAHFAYTTGATVLDAIAPIVAGAGHPGLAVAVMHGGVMLACAGMAGLAVAVIGFVRQRPLRQWELGLVPAGAALSLAVWIGGGGRDAQTVALTIVELGAFLLMGWHLLALRNRPERVPARLMVACCAVLFVLYGSVVPGWSRGHFGFGEIWVSVDVSIWFMLNFCMLMLASFRAAEGLRRSAMTDPLTGALNRRGVEDALRSRAHPLAAGAAPDAAISLDIDRFKAINDRHGHAAGDDTLRRLAETVREQLRADDLFERAGGDEFTVLLRHSGPAAALEVAERIRAAVKARAMHAAAAAGEVTVSVGVHADAGARVEQLVRGADAALYRAKQQGRDRVVALADLAGDGTLDG</sequence>
<reference evidence="6 7" key="1">
    <citation type="submission" date="2020-08" db="EMBL/GenBank/DDBJ databases">
        <title>Genome sequence of Thermomonas brevis KACC 16975T.</title>
        <authorList>
            <person name="Hyun D.-W."/>
            <person name="Bae J.-W."/>
        </authorList>
    </citation>
    <scope>NUCLEOTIDE SEQUENCE [LARGE SCALE GENOMIC DNA]</scope>
    <source>
        <strain evidence="6 7">KACC 16975</strain>
    </source>
</reference>
<evidence type="ECO:0000256" key="4">
    <source>
        <dbReference type="SAM" id="Phobius"/>
    </source>
</evidence>
<feature type="transmembrane region" description="Helical" evidence="4">
    <location>
        <begin position="42"/>
        <end position="64"/>
    </location>
</feature>
<evidence type="ECO:0000313" key="6">
    <source>
        <dbReference type="EMBL" id="QNN47333.1"/>
    </source>
</evidence>
<protein>
    <recommendedName>
        <fullName evidence="2">diguanylate cyclase</fullName>
        <ecNumber evidence="2">2.7.7.65</ecNumber>
    </recommendedName>
</protein>
<dbReference type="EC" id="2.7.7.65" evidence="2"/>
<evidence type="ECO:0000313" key="7">
    <source>
        <dbReference type="Proteomes" id="UP000515977"/>
    </source>
</evidence>
<dbReference type="InterPro" id="IPR043128">
    <property type="entry name" value="Rev_trsase/Diguanyl_cyclase"/>
</dbReference>
<evidence type="ECO:0000256" key="1">
    <source>
        <dbReference type="ARBA" id="ARBA00001946"/>
    </source>
</evidence>
<dbReference type="AlphaFoldDB" id="A0A7G9QVF8"/>
<evidence type="ECO:0000256" key="2">
    <source>
        <dbReference type="ARBA" id="ARBA00012528"/>
    </source>
</evidence>
<dbReference type="InterPro" id="IPR029787">
    <property type="entry name" value="Nucleotide_cyclase"/>
</dbReference>
<dbReference type="EMBL" id="CP060711">
    <property type="protein sequence ID" value="QNN47333.1"/>
    <property type="molecule type" value="Genomic_DNA"/>
</dbReference>
<feature type="transmembrane region" description="Helical" evidence="4">
    <location>
        <begin position="12"/>
        <end position="30"/>
    </location>
</feature>
<name>A0A7G9QVF8_9GAMM</name>
<dbReference type="Gene3D" id="3.30.70.270">
    <property type="match status" value="1"/>
</dbReference>
<dbReference type="SMART" id="SM00267">
    <property type="entry name" value="GGDEF"/>
    <property type="match status" value="1"/>
</dbReference>
<dbReference type="FunFam" id="3.30.70.270:FF:000001">
    <property type="entry name" value="Diguanylate cyclase domain protein"/>
    <property type="match status" value="1"/>
</dbReference>
<dbReference type="InterPro" id="IPR000160">
    <property type="entry name" value="GGDEF_dom"/>
</dbReference>
<organism evidence="6 7">
    <name type="scientific">Thermomonas brevis</name>
    <dbReference type="NCBI Taxonomy" id="215691"/>
    <lineage>
        <taxon>Bacteria</taxon>
        <taxon>Pseudomonadati</taxon>
        <taxon>Pseudomonadota</taxon>
        <taxon>Gammaproteobacteria</taxon>
        <taxon>Lysobacterales</taxon>
        <taxon>Lysobacteraceae</taxon>
        <taxon>Thermomonas</taxon>
    </lineage>
</organism>
<evidence type="ECO:0000259" key="5">
    <source>
        <dbReference type="PROSITE" id="PS50887"/>
    </source>
</evidence>
<dbReference type="Pfam" id="PF00990">
    <property type="entry name" value="GGDEF"/>
    <property type="match status" value="1"/>
</dbReference>
<keyword evidence="4" id="KW-0812">Transmembrane</keyword>
<feature type="domain" description="GGDEF" evidence="5">
    <location>
        <begin position="255"/>
        <end position="386"/>
    </location>
</feature>
<accession>A0A7G9QVF8</accession>
<dbReference type="GO" id="GO:0043709">
    <property type="term" value="P:cell adhesion involved in single-species biofilm formation"/>
    <property type="evidence" value="ECO:0007669"/>
    <property type="project" value="TreeGrafter"/>
</dbReference>
<dbReference type="GO" id="GO:0005886">
    <property type="term" value="C:plasma membrane"/>
    <property type="evidence" value="ECO:0007669"/>
    <property type="project" value="TreeGrafter"/>
</dbReference>
<proteinExistence type="predicted"/>
<dbReference type="KEGG" id="tbv:H9L17_04045"/>
<dbReference type="InterPro" id="IPR050469">
    <property type="entry name" value="Diguanylate_Cyclase"/>
</dbReference>
<keyword evidence="4" id="KW-0472">Membrane</keyword>
<dbReference type="GO" id="GO:1902201">
    <property type="term" value="P:negative regulation of bacterial-type flagellum-dependent cell motility"/>
    <property type="evidence" value="ECO:0007669"/>
    <property type="project" value="TreeGrafter"/>
</dbReference>
<feature type="transmembrane region" description="Helical" evidence="4">
    <location>
        <begin position="160"/>
        <end position="179"/>
    </location>
</feature>
<dbReference type="PROSITE" id="PS50887">
    <property type="entry name" value="GGDEF"/>
    <property type="match status" value="1"/>
</dbReference>
<gene>
    <name evidence="6" type="ORF">H9L17_04045</name>
</gene>
<dbReference type="PANTHER" id="PTHR45138">
    <property type="entry name" value="REGULATORY COMPONENTS OF SENSORY TRANSDUCTION SYSTEM"/>
    <property type="match status" value="1"/>
</dbReference>
<keyword evidence="4" id="KW-1133">Transmembrane helix</keyword>
<dbReference type="GO" id="GO:0052621">
    <property type="term" value="F:diguanylate cyclase activity"/>
    <property type="evidence" value="ECO:0007669"/>
    <property type="project" value="UniProtKB-EC"/>
</dbReference>
<dbReference type="RefSeq" id="WP_187571080.1">
    <property type="nucleotide sequence ID" value="NZ_CP060711.1"/>
</dbReference>
<dbReference type="Proteomes" id="UP000515977">
    <property type="component" value="Chromosome"/>
</dbReference>
<dbReference type="SUPFAM" id="SSF55073">
    <property type="entry name" value="Nucleotide cyclase"/>
    <property type="match status" value="1"/>
</dbReference>
<comment type="catalytic activity">
    <reaction evidence="3">
        <text>2 GTP = 3',3'-c-di-GMP + 2 diphosphate</text>
        <dbReference type="Rhea" id="RHEA:24898"/>
        <dbReference type="ChEBI" id="CHEBI:33019"/>
        <dbReference type="ChEBI" id="CHEBI:37565"/>
        <dbReference type="ChEBI" id="CHEBI:58805"/>
        <dbReference type="EC" id="2.7.7.65"/>
    </reaction>
</comment>